<dbReference type="PROSITE" id="PS50920">
    <property type="entry name" value="SOLCAR"/>
    <property type="match status" value="3"/>
</dbReference>
<dbReference type="Gene3D" id="1.50.40.10">
    <property type="entry name" value="Mitochondrial carrier domain"/>
    <property type="match status" value="1"/>
</dbReference>
<keyword evidence="12" id="KW-1185">Reference proteome</keyword>
<accession>A0A4P9X3X1</accession>
<evidence type="ECO:0000256" key="4">
    <source>
        <dbReference type="ARBA" id="ARBA00022737"/>
    </source>
</evidence>
<dbReference type="OrthoDB" id="18574at2759"/>
<keyword evidence="4" id="KW-0677">Repeat</keyword>
<keyword evidence="3 8" id="KW-0812">Transmembrane</keyword>
<dbReference type="InterPro" id="IPR023395">
    <property type="entry name" value="MCP_dom_sf"/>
</dbReference>
<proteinExistence type="inferred from homology"/>
<comment type="similarity">
    <text evidence="9">Belongs to the mitochondrial carrier (TC 2.A.29) family.</text>
</comment>
<reference evidence="12" key="1">
    <citation type="journal article" date="2018" name="Nat. Microbiol.">
        <title>Leveraging single-cell genomics to expand the fungal tree of life.</title>
        <authorList>
            <person name="Ahrendt S.R."/>
            <person name="Quandt C.A."/>
            <person name="Ciobanu D."/>
            <person name="Clum A."/>
            <person name="Salamov A."/>
            <person name="Andreopoulos B."/>
            <person name="Cheng J.F."/>
            <person name="Woyke T."/>
            <person name="Pelin A."/>
            <person name="Henrissat B."/>
            <person name="Reynolds N.K."/>
            <person name="Benny G.L."/>
            <person name="Smith M.E."/>
            <person name="James T.Y."/>
            <person name="Grigoriev I.V."/>
        </authorList>
    </citation>
    <scope>NUCLEOTIDE SEQUENCE [LARGE SCALE GENOMIC DNA]</scope>
    <source>
        <strain evidence="12">ATCC 52028</strain>
    </source>
</reference>
<keyword evidence="7 8" id="KW-0472">Membrane</keyword>
<keyword evidence="2 9" id="KW-0813">Transport</keyword>
<dbReference type="PRINTS" id="PR00926">
    <property type="entry name" value="MITOCARRIER"/>
</dbReference>
<evidence type="ECO:0000256" key="5">
    <source>
        <dbReference type="ARBA" id="ARBA00022989"/>
    </source>
</evidence>
<protein>
    <recommendedName>
        <fullName evidence="13">Mitochondrial carrier</fullName>
    </recommendedName>
</protein>
<evidence type="ECO:0000256" key="7">
    <source>
        <dbReference type="ARBA" id="ARBA00023136"/>
    </source>
</evidence>
<evidence type="ECO:0000256" key="10">
    <source>
        <dbReference type="SAM" id="MobiDB-lite"/>
    </source>
</evidence>
<feature type="region of interest" description="Disordered" evidence="10">
    <location>
        <begin position="1"/>
        <end position="28"/>
    </location>
</feature>
<sequence length="338" mass="36015">MASPSSSPSPAASSSSSSSSTTSSTPKLAPWQNAASGAFAGVVNRAIIAPIDVIKIRLQIETAALSLRQGRLCAAADAKYTSIAGTLRTVVREEGPAALWKGNVAAECLYLSYGAIQFLLYHELEARFHPQYRDVQTLAAGAVSGCVATAATYPFDLLRTQFAAQGRERVHRSLVGGVRAIVAREGVAGLYRGLAPSLVQIVPGMGLMFWVHGRAQLALRHVPRLHDHATVRDVVAGSLAGAVSKMAMMPLDVVRKRQQVQGPHRTRFVGRVPHYAGGMGAILRTILRREGLLGLYRGLLTSLLKTVPSSALTFVLVGQARRFFADPRRTATATVPSA</sequence>
<dbReference type="Proteomes" id="UP000274922">
    <property type="component" value="Unassembled WGS sequence"/>
</dbReference>
<evidence type="ECO:0000256" key="6">
    <source>
        <dbReference type="ARBA" id="ARBA00023128"/>
    </source>
</evidence>
<dbReference type="STRING" id="1555241.A0A4P9X3X1"/>
<name>A0A4P9X3X1_9FUNG</name>
<evidence type="ECO:0000256" key="3">
    <source>
        <dbReference type="ARBA" id="ARBA00022692"/>
    </source>
</evidence>
<keyword evidence="6" id="KW-0496">Mitochondrion</keyword>
<dbReference type="AlphaFoldDB" id="A0A4P9X3X1"/>
<gene>
    <name evidence="11" type="ORF">CXG81DRAFT_14083</name>
</gene>
<dbReference type="SUPFAM" id="SSF103506">
    <property type="entry name" value="Mitochondrial carrier"/>
    <property type="match status" value="1"/>
</dbReference>
<evidence type="ECO:0008006" key="13">
    <source>
        <dbReference type="Google" id="ProtNLM"/>
    </source>
</evidence>
<evidence type="ECO:0000256" key="9">
    <source>
        <dbReference type="RuleBase" id="RU000488"/>
    </source>
</evidence>
<dbReference type="EMBL" id="ML014260">
    <property type="protein sequence ID" value="RKO99746.1"/>
    <property type="molecule type" value="Genomic_DNA"/>
</dbReference>
<feature type="repeat" description="Solcar" evidence="8">
    <location>
        <begin position="228"/>
        <end position="323"/>
    </location>
</feature>
<evidence type="ECO:0000256" key="1">
    <source>
        <dbReference type="ARBA" id="ARBA00004225"/>
    </source>
</evidence>
<feature type="compositionally biased region" description="Low complexity" evidence="10">
    <location>
        <begin position="1"/>
        <end position="26"/>
    </location>
</feature>
<dbReference type="Pfam" id="PF00153">
    <property type="entry name" value="Mito_carr"/>
    <property type="match status" value="3"/>
</dbReference>
<evidence type="ECO:0000313" key="11">
    <source>
        <dbReference type="EMBL" id="RKO99746.1"/>
    </source>
</evidence>
<keyword evidence="5" id="KW-1133">Transmembrane helix</keyword>
<feature type="repeat" description="Solcar" evidence="8">
    <location>
        <begin position="132"/>
        <end position="218"/>
    </location>
</feature>
<evidence type="ECO:0000256" key="2">
    <source>
        <dbReference type="ARBA" id="ARBA00022448"/>
    </source>
</evidence>
<dbReference type="PANTHER" id="PTHR24089">
    <property type="entry name" value="SOLUTE CARRIER FAMILY 25"/>
    <property type="match status" value="1"/>
</dbReference>
<dbReference type="InterPro" id="IPR018108">
    <property type="entry name" value="MCP_transmembrane"/>
</dbReference>
<evidence type="ECO:0000256" key="8">
    <source>
        <dbReference type="PROSITE-ProRule" id="PRU00282"/>
    </source>
</evidence>
<dbReference type="GO" id="GO:0031966">
    <property type="term" value="C:mitochondrial membrane"/>
    <property type="evidence" value="ECO:0007669"/>
    <property type="project" value="UniProtKB-SubCell"/>
</dbReference>
<organism evidence="11 12">
    <name type="scientific">Caulochytrium protostelioides</name>
    <dbReference type="NCBI Taxonomy" id="1555241"/>
    <lineage>
        <taxon>Eukaryota</taxon>
        <taxon>Fungi</taxon>
        <taxon>Fungi incertae sedis</taxon>
        <taxon>Chytridiomycota</taxon>
        <taxon>Chytridiomycota incertae sedis</taxon>
        <taxon>Chytridiomycetes</taxon>
        <taxon>Caulochytriales</taxon>
        <taxon>Caulochytriaceae</taxon>
        <taxon>Caulochytrium</taxon>
    </lineage>
</organism>
<dbReference type="InterPro" id="IPR002067">
    <property type="entry name" value="MCP"/>
</dbReference>
<feature type="repeat" description="Solcar" evidence="8">
    <location>
        <begin position="28"/>
        <end position="127"/>
    </location>
</feature>
<evidence type="ECO:0000313" key="12">
    <source>
        <dbReference type="Proteomes" id="UP000274922"/>
    </source>
</evidence>
<dbReference type="GO" id="GO:0055085">
    <property type="term" value="P:transmembrane transport"/>
    <property type="evidence" value="ECO:0007669"/>
    <property type="project" value="InterPro"/>
</dbReference>
<comment type="subcellular location">
    <subcellularLocation>
        <location evidence="1">Mitochondrion membrane</location>
        <topology evidence="1">Multi-pass membrane protein</topology>
    </subcellularLocation>
</comment>